<dbReference type="Proteomes" id="UP000016933">
    <property type="component" value="Unassembled WGS sequence"/>
</dbReference>
<accession>M2WIG8</accession>
<dbReference type="AlphaFoldDB" id="M2WIG8"/>
<evidence type="ECO:0000313" key="2">
    <source>
        <dbReference type="Proteomes" id="UP000016933"/>
    </source>
</evidence>
<dbReference type="HOGENOM" id="CLU_2121009_0_0_1"/>
<evidence type="ECO:0000313" key="1">
    <source>
        <dbReference type="EMBL" id="EME38778.1"/>
    </source>
</evidence>
<gene>
    <name evidence="1" type="ORF">DOTSEDRAFT_75495</name>
</gene>
<keyword evidence="2" id="KW-1185">Reference proteome</keyword>
<proteinExistence type="predicted"/>
<name>M2WIG8_DOTSN</name>
<dbReference type="EMBL" id="KB446546">
    <property type="protein sequence ID" value="EME38778.1"/>
    <property type="molecule type" value="Genomic_DNA"/>
</dbReference>
<organism evidence="1 2">
    <name type="scientific">Dothistroma septosporum (strain NZE10 / CBS 128990)</name>
    <name type="common">Red band needle blight fungus</name>
    <name type="synonym">Mycosphaerella pini</name>
    <dbReference type="NCBI Taxonomy" id="675120"/>
    <lineage>
        <taxon>Eukaryota</taxon>
        <taxon>Fungi</taxon>
        <taxon>Dikarya</taxon>
        <taxon>Ascomycota</taxon>
        <taxon>Pezizomycotina</taxon>
        <taxon>Dothideomycetes</taxon>
        <taxon>Dothideomycetidae</taxon>
        <taxon>Mycosphaerellales</taxon>
        <taxon>Mycosphaerellaceae</taxon>
        <taxon>Dothistroma</taxon>
    </lineage>
</organism>
<protein>
    <submittedName>
        <fullName evidence="1">Uncharacterized protein</fullName>
    </submittedName>
</protein>
<reference evidence="1 2" key="2">
    <citation type="journal article" date="2012" name="PLoS Pathog.">
        <title>Diverse lifestyles and strategies of plant pathogenesis encoded in the genomes of eighteen Dothideomycetes fungi.</title>
        <authorList>
            <person name="Ohm R.A."/>
            <person name="Feau N."/>
            <person name="Henrissat B."/>
            <person name="Schoch C.L."/>
            <person name="Horwitz B.A."/>
            <person name="Barry K.W."/>
            <person name="Condon B.J."/>
            <person name="Copeland A.C."/>
            <person name="Dhillon B."/>
            <person name="Glaser F."/>
            <person name="Hesse C.N."/>
            <person name="Kosti I."/>
            <person name="LaButti K."/>
            <person name="Lindquist E.A."/>
            <person name="Lucas S."/>
            <person name="Salamov A.A."/>
            <person name="Bradshaw R.E."/>
            <person name="Ciuffetti L."/>
            <person name="Hamelin R.C."/>
            <person name="Kema G.H.J."/>
            <person name="Lawrence C."/>
            <person name="Scott J.A."/>
            <person name="Spatafora J.W."/>
            <person name="Turgeon B.G."/>
            <person name="de Wit P.J.G.M."/>
            <person name="Zhong S."/>
            <person name="Goodwin S.B."/>
            <person name="Grigoriev I.V."/>
        </authorList>
    </citation>
    <scope>NUCLEOTIDE SEQUENCE [LARGE SCALE GENOMIC DNA]</scope>
    <source>
        <strain evidence="2">NZE10 / CBS 128990</strain>
    </source>
</reference>
<reference evidence="2" key="1">
    <citation type="journal article" date="2012" name="PLoS Genet.">
        <title>The genomes of the fungal plant pathogens Cladosporium fulvum and Dothistroma septosporum reveal adaptation to different hosts and lifestyles but also signatures of common ancestry.</title>
        <authorList>
            <person name="de Wit P.J.G.M."/>
            <person name="van der Burgt A."/>
            <person name="Oekmen B."/>
            <person name="Stergiopoulos I."/>
            <person name="Abd-Elsalam K.A."/>
            <person name="Aerts A.L."/>
            <person name="Bahkali A.H."/>
            <person name="Beenen H.G."/>
            <person name="Chettri P."/>
            <person name="Cox M.P."/>
            <person name="Datema E."/>
            <person name="de Vries R.P."/>
            <person name="Dhillon B."/>
            <person name="Ganley A.R."/>
            <person name="Griffiths S.A."/>
            <person name="Guo Y."/>
            <person name="Hamelin R.C."/>
            <person name="Henrissat B."/>
            <person name="Kabir M.S."/>
            <person name="Jashni M.K."/>
            <person name="Kema G."/>
            <person name="Klaubauf S."/>
            <person name="Lapidus A."/>
            <person name="Levasseur A."/>
            <person name="Lindquist E."/>
            <person name="Mehrabi R."/>
            <person name="Ohm R.A."/>
            <person name="Owen T.J."/>
            <person name="Salamov A."/>
            <person name="Schwelm A."/>
            <person name="Schijlen E."/>
            <person name="Sun H."/>
            <person name="van den Burg H.A."/>
            <person name="van Ham R.C.H.J."/>
            <person name="Zhang S."/>
            <person name="Goodwin S.B."/>
            <person name="Grigoriev I.V."/>
            <person name="Collemare J."/>
            <person name="Bradshaw R.E."/>
        </authorList>
    </citation>
    <scope>NUCLEOTIDE SEQUENCE [LARGE SCALE GENOMIC DNA]</scope>
    <source>
        <strain evidence="2">NZE10 / CBS 128990</strain>
    </source>
</reference>
<sequence length="114" mass="12364">MADIVNSGALRYCRSKLSSSSEKGPVILSAGQMIGVFSVFHGSPAMVCDLFIDLAPQCSGSPRFPQMFNLDNSPCSSQRQRIDRPTYGIPDAISHCCMSVPLLPRSVLDCVRLL</sequence>